<evidence type="ECO:0000313" key="8">
    <source>
        <dbReference type="Proteomes" id="UP001515480"/>
    </source>
</evidence>
<dbReference type="Pfam" id="PF02263">
    <property type="entry name" value="GBP"/>
    <property type="match status" value="1"/>
</dbReference>
<sequence length="951" mass="102680">MLTPHQPAPRATAHVRPHSAAQSLPPPSHPPSRGSRPHALPLVQEEEGKLRLCQPGLDALRELKQPLALVSIAGTPRCGKSFLANQLLGRMDGFRVSSAPCTRGLWLWSHPLPGLPAEAEAASLTMLLLDCEGVASDTAVSDRLFCLTAALSSAMCFNVSGAIDEEHLLHLAALLADTAPAPLDERLHGESARTNRPHSDSHIPAFVWAYLETALLTAPLHVRQQLCRQLPCRDSVILPRPVADERLLAQLHRLPPSTLRPKFNHAVTDLRHGAVVVSALCACTTYLNGCRAEPVEGESEGEEASPAASVAGAIDACAQGVAEWLGMTVVARREWAMRQNGDASKPLKSREAYMGEARRSPQPTPACEDTGCGEAETAPPTPRPASEDAAPRDRTTRRAEGNTAVEAVANCACCMDGWISACAGGRVGEASAGGAEESTAMLRRESSGGVLLLALRNDLLRLEDEAEAQRSVLHAIEERMDEERRKARREVAAHAAAREAAEAELRALKEARGNEARAHRGEAAEDVEASVARAVAQAVARKQMEIEAARETARLSLRLQIDAERQAKERDASEAQQRYDEVARQLASARRVVGEQESPQRCSGEVLLNERAKIIDELRASKSTQDAEELSVLRASRDEAVTQMMALRRSVRFALVRAALSRRSGQACLAALSHWRRSIDSLGEVMTLRGRLRLAQLLLLRRLAASDEEATLRSALHTWSSTLPRVLASRQTTAPTLGVHHLVVLTLAARARSSAARLAHALRVWAGAVTSMERAACVQLLHLAGDAVAPLPLLVRTALAKARVDDFSGAAAAQRAERSAELMRAEAELLRREAVAEMQQARALVHSVMTPYLAEQRASSHRWAALMLQSFLMSNWAAACRGALLVWRSAARRAELRPPSVDQLRWASPEDVPSDVYSDSPLGAALRAAAFAAQAMGCPLEVTLLPSDDAT</sequence>
<keyword evidence="4" id="KW-0175">Coiled coil</keyword>
<feature type="region of interest" description="Disordered" evidence="5">
    <location>
        <begin position="341"/>
        <end position="401"/>
    </location>
</feature>
<dbReference type="GO" id="GO:0005525">
    <property type="term" value="F:GTP binding"/>
    <property type="evidence" value="ECO:0007669"/>
    <property type="project" value="UniProtKB-KW"/>
</dbReference>
<keyword evidence="8" id="KW-1185">Reference proteome</keyword>
<evidence type="ECO:0000256" key="1">
    <source>
        <dbReference type="ARBA" id="ARBA00022741"/>
    </source>
</evidence>
<dbReference type="Proteomes" id="UP001515480">
    <property type="component" value="Unassembled WGS sequence"/>
</dbReference>
<comment type="caution">
    <text evidence="7">The sequence shown here is derived from an EMBL/GenBank/DDBJ whole genome shotgun (WGS) entry which is preliminary data.</text>
</comment>
<feature type="domain" description="GB1/RHD3-type G" evidence="6">
    <location>
        <begin position="64"/>
        <end position="171"/>
    </location>
</feature>
<dbReference type="GO" id="GO:0003924">
    <property type="term" value="F:GTPase activity"/>
    <property type="evidence" value="ECO:0007669"/>
    <property type="project" value="InterPro"/>
</dbReference>
<keyword evidence="2" id="KW-0342">GTP-binding</keyword>
<dbReference type="Gene3D" id="3.40.50.300">
    <property type="entry name" value="P-loop containing nucleotide triphosphate hydrolases"/>
    <property type="match status" value="1"/>
</dbReference>
<evidence type="ECO:0000256" key="3">
    <source>
        <dbReference type="PROSITE-ProRule" id="PRU01052"/>
    </source>
</evidence>
<gene>
    <name evidence="7" type="ORF">AB1Y20_011372</name>
</gene>
<feature type="coiled-coil region" evidence="4">
    <location>
        <begin position="452"/>
        <end position="518"/>
    </location>
</feature>
<dbReference type="PANTHER" id="PTHR10751">
    <property type="entry name" value="GUANYLATE BINDING PROTEIN"/>
    <property type="match status" value="1"/>
</dbReference>
<dbReference type="InterPro" id="IPR027417">
    <property type="entry name" value="P-loop_NTPase"/>
</dbReference>
<dbReference type="AlphaFoldDB" id="A0AB34IQB0"/>
<protein>
    <recommendedName>
        <fullName evidence="6">GB1/RHD3-type G domain-containing protein</fullName>
    </recommendedName>
</protein>
<evidence type="ECO:0000256" key="4">
    <source>
        <dbReference type="SAM" id="Coils"/>
    </source>
</evidence>
<comment type="similarity">
    <text evidence="3">Belongs to the TRAFAC class dynamin-like GTPase superfamily. GB1/RHD3 GTPase family.</text>
</comment>
<feature type="compositionally biased region" description="Basic and acidic residues" evidence="5">
    <location>
        <begin position="385"/>
        <end position="400"/>
    </location>
</feature>
<name>A0AB34IQB0_PRYPA</name>
<organism evidence="7 8">
    <name type="scientific">Prymnesium parvum</name>
    <name type="common">Toxic golden alga</name>
    <dbReference type="NCBI Taxonomy" id="97485"/>
    <lineage>
        <taxon>Eukaryota</taxon>
        <taxon>Haptista</taxon>
        <taxon>Haptophyta</taxon>
        <taxon>Prymnesiophyceae</taxon>
        <taxon>Prymnesiales</taxon>
        <taxon>Prymnesiaceae</taxon>
        <taxon>Prymnesium</taxon>
    </lineage>
</organism>
<dbReference type="InterPro" id="IPR015894">
    <property type="entry name" value="Guanylate-bd_N"/>
</dbReference>
<evidence type="ECO:0000259" key="6">
    <source>
        <dbReference type="PROSITE" id="PS51715"/>
    </source>
</evidence>
<accession>A0AB34IQB0</accession>
<feature type="region of interest" description="Disordered" evidence="5">
    <location>
        <begin position="1"/>
        <end position="38"/>
    </location>
</feature>
<reference evidence="7 8" key="1">
    <citation type="journal article" date="2024" name="Science">
        <title>Giant polyketide synthase enzymes in the biosynthesis of giant marine polyether toxins.</title>
        <authorList>
            <person name="Fallon T.R."/>
            <person name="Shende V.V."/>
            <person name="Wierzbicki I.H."/>
            <person name="Pendleton A.L."/>
            <person name="Watervoot N.F."/>
            <person name="Auber R.P."/>
            <person name="Gonzalez D.J."/>
            <person name="Wisecaver J.H."/>
            <person name="Moore B.S."/>
        </authorList>
    </citation>
    <scope>NUCLEOTIDE SEQUENCE [LARGE SCALE GENOMIC DNA]</scope>
    <source>
        <strain evidence="7 8">12B1</strain>
    </source>
</reference>
<evidence type="ECO:0000313" key="7">
    <source>
        <dbReference type="EMBL" id="KAL1503320.1"/>
    </source>
</evidence>
<feature type="coiled-coil region" evidence="4">
    <location>
        <begin position="813"/>
        <end position="844"/>
    </location>
</feature>
<keyword evidence="1" id="KW-0547">Nucleotide-binding</keyword>
<dbReference type="PROSITE" id="PS51715">
    <property type="entry name" value="G_GB1_RHD3"/>
    <property type="match status" value="1"/>
</dbReference>
<evidence type="ECO:0000256" key="2">
    <source>
        <dbReference type="ARBA" id="ARBA00023134"/>
    </source>
</evidence>
<dbReference type="EMBL" id="JBGBPQ010000022">
    <property type="protein sequence ID" value="KAL1503320.1"/>
    <property type="molecule type" value="Genomic_DNA"/>
</dbReference>
<dbReference type="InterPro" id="IPR030386">
    <property type="entry name" value="G_GB1_RHD3_dom"/>
</dbReference>
<feature type="compositionally biased region" description="Basic and acidic residues" evidence="5">
    <location>
        <begin position="348"/>
        <end position="359"/>
    </location>
</feature>
<proteinExistence type="inferred from homology"/>
<dbReference type="SUPFAM" id="SSF52540">
    <property type="entry name" value="P-loop containing nucleoside triphosphate hydrolases"/>
    <property type="match status" value="1"/>
</dbReference>
<evidence type="ECO:0000256" key="5">
    <source>
        <dbReference type="SAM" id="MobiDB-lite"/>
    </source>
</evidence>
<feature type="coiled-coil region" evidence="4">
    <location>
        <begin position="565"/>
        <end position="592"/>
    </location>
</feature>